<keyword evidence="2" id="KW-1185">Reference proteome</keyword>
<dbReference type="AlphaFoldDB" id="A0A0B1TMN9"/>
<gene>
    <name evidence="1" type="ORF">OESDEN_01179</name>
</gene>
<evidence type="ECO:0000313" key="1">
    <source>
        <dbReference type="EMBL" id="KHJ98823.1"/>
    </source>
</evidence>
<name>A0A0B1TMN9_OESDE</name>
<dbReference type="Proteomes" id="UP000053660">
    <property type="component" value="Unassembled WGS sequence"/>
</dbReference>
<dbReference type="EMBL" id="KN549270">
    <property type="protein sequence ID" value="KHJ98823.1"/>
    <property type="molecule type" value="Genomic_DNA"/>
</dbReference>
<protein>
    <submittedName>
        <fullName evidence="1">Uncharacterized protein</fullName>
    </submittedName>
</protein>
<evidence type="ECO:0000313" key="2">
    <source>
        <dbReference type="Proteomes" id="UP000053660"/>
    </source>
</evidence>
<organism evidence="1 2">
    <name type="scientific">Oesophagostomum dentatum</name>
    <name type="common">Nodular worm</name>
    <dbReference type="NCBI Taxonomy" id="61180"/>
    <lineage>
        <taxon>Eukaryota</taxon>
        <taxon>Metazoa</taxon>
        <taxon>Ecdysozoa</taxon>
        <taxon>Nematoda</taxon>
        <taxon>Chromadorea</taxon>
        <taxon>Rhabditida</taxon>
        <taxon>Rhabditina</taxon>
        <taxon>Rhabditomorpha</taxon>
        <taxon>Strongyloidea</taxon>
        <taxon>Strongylidae</taxon>
        <taxon>Oesophagostomum</taxon>
    </lineage>
</organism>
<accession>A0A0B1TMN9</accession>
<proteinExistence type="predicted"/>
<reference evidence="1 2" key="1">
    <citation type="submission" date="2014-03" db="EMBL/GenBank/DDBJ databases">
        <title>Draft genome of the hookworm Oesophagostomum dentatum.</title>
        <authorList>
            <person name="Mitreva M."/>
        </authorList>
    </citation>
    <scope>NUCLEOTIDE SEQUENCE [LARGE SCALE GENOMIC DNA]</scope>
    <source>
        <strain evidence="1 2">OD-Hann</strain>
    </source>
</reference>
<sequence>MDFGTLFPVKRLSHLQMIISGSMTSATGIGSRLSLYR</sequence>